<gene>
    <name evidence="1" type="ORF">Pan189_02620</name>
</gene>
<proteinExistence type="predicted"/>
<accession>A0A517QW68</accession>
<dbReference type="OrthoDB" id="9790023at2"/>
<evidence type="ECO:0000313" key="1">
    <source>
        <dbReference type="EMBL" id="QDT35909.1"/>
    </source>
</evidence>
<name>A0A517QW68_9PLAN</name>
<dbReference type="InterPro" id="IPR024078">
    <property type="entry name" value="LmbE-like_dom_sf"/>
</dbReference>
<dbReference type="KEGG" id="svp:Pan189_02620"/>
<dbReference type="SUPFAM" id="SSF102588">
    <property type="entry name" value="LmbE-like"/>
    <property type="match status" value="1"/>
</dbReference>
<dbReference type="Proteomes" id="UP000317318">
    <property type="component" value="Chromosome"/>
</dbReference>
<dbReference type="EMBL" id="CP036268">
    <property type="protein sequence ID" value="QDT35909.1"/>
    <property type="molecule type" value="Genomic_DNA"/>
</dbReference>
<organism evidence="1 2">
    <name type="scientific">Stratiformator vulcanicus</name>
    <dbReference type="NCBI Taxonomy" id="2527980"/>
    <lineage>
        <taxon>Bacteria</taxon>
        <taxon>Pseudomonadati</taxon>
        <taxon>Planctomycetota</taxon>
        <taxon>Planctomycetia</taxon>
        <taxon>Planctomycetales</taxon>
        <taxon>Planctomycetaceae</taxon>
        <taxon>Stratiformator</taxon>
    </lineage>
</organism>
<dbReference type="PANTHER" id="PTHR12993:SF30">
    <property type="entry name" value="N-ACETYL-ALPHA-D-GLUCOSAMINYL L-MALATE DEACETYLASE 1"/>
    <property type="match status" value="1"/>
</dbReference>
<evidence type="ECO:0000313" key="2">
    <source>
        <dbReference type="Proteomes" id="UP000317318"/>
    </source>
</evidence>
<protein>
    <submittedName>
        <fullName evidence="1">GlcNAc-PI de-N-acetylase</fullName>
    </submittedName>
</protein>
<keyword evidence="2" id="KW-1185">Reference proteome</keyword>
<dbReference type="AlphaFoldDB" id="A0A517QW68"/>
<dbReference type="Pfam" id="PF02585">
    <property type="entry name" value="PIG-L"/>
    <property type="match status" value="1"/>
</dbReference>
<dbReference type="PANTHER" id="PTHR12993">
    <property type="entry name" value="N-ACETYLGLUCOSAMINYL-PHOSPHATIDYLINOSITOL DE-N-ACETYLASE-RELATED"/>
    <property type="match status" value="1"/>
</dbReference>
<dbReference type="GO" id="GO:0016811">
    <property type="term" value="F:hydrolase activity, acting on carbon-nitrogen (but not peptide) bonds, in linear amides"/>
    <property type="evidence" value="ECO:0007669"/>
    <property type="project" value="TreeGrafter"/>
</dbReference>
<dbReference type="Gene3D" id="3.40.50.10320">
    <property type="entry name" value="LmbE-like"/>
    <property type="match status" value="1"/>
</dbReference>
<reference evidence="1 2" key="1">
    <citation type="submission" date="2019-02" db="EMBL/GenBank/DDBJ databases">
        <title>Deep-cultivation of Planctomycetes and their phenomic and genomic characterization uncovers novel biology.</title>
        <authorList>
            <person name="Wiegand S."/>
            <person name="Jogler M."/>
            <person name="Boedeker C."/>
            <person name="Pinto D."/>
            <person name="Vollmers J."/>
            <person name="Rivas-Marin E."/>
            <person name="Kohn T."/>
            <person name="Peeters S.H."/>
            <person name="Heuer A."/>
            <person name="Rast P."/>
            <person name="Oberbeckmann S."/>
            <person name="Bunk B."/>
            <person name="Jeske O."/>
            <person name="Meyerdierks A."/>
            <person name="Storesund J.E."/>
            <person name="Kallscheuer N."/>
            <person name="Luecker S."/>
            <person name="Lage O.M."/>
            <person name="Pohl T."/>
            <person name="Merkel B.J."/>
            <person name="Hornburger P."/>
            <person name="Mueller R.-W."/>
            <person name="Bruemmer F."/>
            <person name="Labrenz M."/>
            <person name="Spormann A.M."/>
            <person name="Op den Camp H."/>
            <person name="Overmann J."/>
            <person name="Amann R."/>
            <person name="Jetten M.S.M."/>
            <person name="Mascher T."/>
            <person name="Medema M.H."/>
            <person name="Devos D.P."/>
            <person name="Kaster A.-K."/>
            <person name="Ovreas L."/>
            <person name="Rohde M."/>
            <person name="Galperin M.Y."/>
            <person name="Jogler C."/>
        </authorList>
    </citation>
    <scope>NUCLEOTIDE SEQUENCE [LARGE SCALE GENOMIC DNA]</scope>
    <source>
        <strain evidence="1 2">Pan189</strain>
    </source>
</reference>
<sequence>MLSLQFNDVREILCLGAHPDDIEIGCGGTILRLIEQYPNAKIRWIVFSGAGTQRESEARAAAESILADCSDFEIEVQGFTDSFFPAEYESMKRWFSQLKNRCAPDIVLTHRREDDHQDHRVLADLAWCTFRNHVIWEYEIPKYEGDLGKPNMYVPLDEQTLSRKLEVLLRAFPSQQEKQWFSRSTFEGLMRIRGLESGSPLGFAEGLYCRKLCI</sequence>
<dbReference type="RefSeq" id="WP_145362167.1">
    <property type="nucleotide sequence ID" value="NZ_CP036268.1"/>
</dbReference>
<dbReference type="InterPro" id="IPR003737">
    <property type="entry name" value="GlcNAc_PI_deacetylase-related"/>
</dbReference>